<dbReference type="EMBL" id="JADEXP010000389">
    <property type="protein sequence ID" value="MBE9070199.1"/>
    <property type="molecule type" value="Genomic_DNA"/>
</dbReference>
<sequence>MQDNYLRFGNNQELVLNIFRWLANKNPLECHKFSVKEEIKLGDIEAFSITLSNPHGKRLEFINCLLESDPGVKILESQEQVIRSLAPYKSQTIQWKIQANEIGDHQLKLSIDFLKNSKWPSLFFDVASQFQCIPNIETDIVIHNSYNSIPERLEVNKPVEVKAVFHNQKSANLPSVRLRLETSLPSLKIDPINTLSDINQSWKVVPQKAGEGALYLLVEGIEYKKTRLIQVLPSIQNQIESLSFDILAPLQDKIGRTLIHLNTCLDFEKIRKIPVQICTPDFLADNIYSDDVAEEIKESIQSLLADDIREPYVHHKFLEKITPIFSPTQGCYIPYEPKLAARLVENQDTDAVNTVSNSLLLPWEYDTDRLDSFARISLEQNLAALLLHEQYGHGSFFHQTRLGKQLTILDKHGFVPNTDPRKISAPYPRNLYEEYREVIEALWDSSIVVNEGFATWVELTILPLLSTSLGQATYRRRDHLFNKDKYFSIRRKESKYFQAFPTSYESRYREGYELFQRIQGYFPPEYGAPAVVAAMMKATDVDMGIVENNNEQIQFSLSREQMHQALFKRHEDDARSDKRLLRISSCIHMLDKYQHRVTEQAVISNPLAAFSKLVNEELGW</sequence>
<reference evidence="1" key="1">
    <citation type="submission" date="2020-10" db="EMBL/GenBank/DDBJ databases">
        <authorList>
            <person name="Castelo-Branco R."/>
            <person name="Eusebio N."/>
            <person name="Adriana R."/>
            <person name="Vieira A."/>
            <person name="Brugerolle De Fraissinette N."/>
            <person name="Rezende De Castro R."/>
            <person name="Schneider M.P."/>
            <person name="Vasconcelos V."/>
            <person name="Leao P.N."/>
        </authorList>
    </citation>
    <scope>NUCLEOTIDE SEQUENCE</scope>
    <source>
        <strain evidence="1">LEGE 11479</strain>
    </source>
</reference>
<dbReference type="RefSeq" id="WP_193996080.1">
    <property type="nucleotide sequence ID" value="NZ_JADEXP010000389.1"/>
</dbReference>
<gene>
    <name evidence="1" type="ORF">IQ260_26515</name>
</gene>
<dbReference type="Proteomes" id="UP000615026">
    <property type="component" value="Unassembled WGS sequence"/>
</dbReference>
<proteinExistence type="predicted"/>
<comment type="caution">
    <text evidence="1">The sequence shown here is derived from an EMBL/GenBank/DDBJ whole genome shotgun (WGS) entry which is preliminary data.</text>
</comment>
<keyword evidence="2" id="KW-1185">Reference proteome</keyword>
<dbReference type="AlphaFoldDB" id="A0A928ZZ65"/>
<name>A0A928ZZ65_LEPEC</name>
<evidence type="ECO:0000313" key="2">
    <source>
        <dbReference type="Proteomes" id="UP000615026"/>
    </source>
</evidence>
<protein>
    <submittedName>
        <fullName evidence="1">Uncharacterized protein</fullName>
    </submittedName>
</protein>
<organism evidence="1 2">
    <name type="scientific">Leptolyngbya cf. ectocarpi LEGE 11479</name>
    <dbReference type="NCBI Taxonomy" id="1828722"/>
    <lineage>
        <taxon>Bacteria</taxon>
        <taxon>Bacillati</taxon>
        <taxon>Cyanobacteriota</taxon>
        <taxon>Cyanophyceae</taxon>
        <taxon>Leptolyngbyales</taxon>
        <taxon>Leptolyngbyaceae</taxon>
        <taxon>Leptolyngbya group</taxon>
        <taxon>Leptolyngbya</taxon>
    </lineage>
</organism>
<accession>A0A928ZZ65</accession>
<evidence type="ECO:0000313" key="1">
    <source>
        <dbReference type="EMBL" id="MBE9070199.1"/>
    </source>
</evidence>